<dbReference type="AlphaFoldDB" id="A0A250FTW2"/>
<dbReference type="EMBL" id="CP022386">
    <property type="protein sequence ID" value="ATA87855.1"/>
    <property type="molecule type" value="Genomic_DNA"/>
</dbReference>
<gene>
    <name evidence="1" type="ORF">CGC50_12400</name>
</gene>
<organism evidence="1 2">
    <name type="scientific">Capnocytophaga gingivalis</name>
    <dbReference type="NCBI Taxonomy" id="1017"/>
    <lineage>
        <taxon>Bacteria</taxon>
        <taxon>Pseudomonadati</taxon>
        <taxon>Bacteroidota</taxon>
        <taxon>Flavobacteriia</taxon>
        <taxon>Flavobacteriales</taxon>
        <taxon>Flavobacteriaceae</taxon>
        <taxon>Capnocytophaga</taxon>
    </lineage>
</organism>
<evidence type="ECO:0000313" key="1">
    <source>
        <dbReference type="EMBL" id="ATA87855.1"/>
    </source>
</evidence>
<dbReference type="KEGG" id="cgh:CGC50_12400"/>
<accession>A0A250FTW2</accession>
<dbReference type="Proteomes" id="UP000217250">
    <property type="component" value="Chromosome"/>
</dbReference>
<evidence type="ECO:0000313" key="2">
    <source>
        <dbReference type="Proteomes" id="UP000217250"/>
    </source>
</evidence>
<sequence length="168" mass="18019">MDSCPNDEVSGGISTRVLYAPTAFLDKCVLPPNTGELGKANTIEEGNLTLVTGKTWKGIDLQINENELKMSLVGNAGNKKAKTDLEAKIPRFSDKVLDFIGRYKNVPMTFIVPDAVGTLWVVGTKINPAFMDSADATTGKKAEDDSGVTLKITTNSKLYKYAGSIAEA</sequence>
<name>A0A250FTW2_9FLAO</name>
<reference evidence="2" key="1">
    <citation type="submission" date="2017-06" db="EMBL/GenBank/DDBJ databases">
        <title>Capnocytophaga spp. assemblies.</title>
        <authorList>
            <person name="Gulvik C.A."/>
        </authorList>
    </citation>
    <scope>NUCLEOTIDE SEQUENCE [LARGE SCALE GENOMIC DNA]</scope>
    <source>
        <strain evidence="2">H1496</strain>
    </source>
</reference>
<proteinExistence type="predicted"/>
<protein>
    <submittedName>
        <fullName evidence="1">Uncharacterized protein</fullName>
    </submittedName>
</protein>